<gene>
    <name evidence="1" type="ORF">ALC57_17382</name>
</gene>
<organism evidence="1 2">
    <name type="scientific">Trachymyrmex cornetzi</name>
    <dbReference type="NCBI Taxonomy" id="471704"/>
    <lineage>
        <taxon>Eukaryota</taxon>
        <taxon>Metazoa</taxon>
        <taxon>Ecdysozoa</taxon>
        <taxon>Arthropoda</taxon>
        <taxon>Hexapoda</taxon>
        <taxon>Insecta</taxon>
        <taxon>Pterygota</taxon>
        <taxon>Neoptera</taxon>
        <taxon>Endopterygota</taxon>
        <taxon>Hymenoptera</taxon>
        <taxon>Apocrita</taxon>
        <taxon>Aculeata</taxon>
        <taxon>Formicoidea</taxon>
        <taxon>Formicidae</taxon>
        <taxon>Myrmicinae</taxon>
        <taxon>Trachymyrmex</taxon>
    </lineage>
</organism>
<accession>A0A151IU63</accession>
<dbReference type="AlphaFoldDB" id="A0A151IU63"/>
<evidence type="ECO:0000313" key="1">
    <source>
        <dbReference type="EMBL" id="KYN10473.1"/>
    </source>
</evidence>
<protein>
    <submittedName>
        <fullName evidence="1">Uncharacterized protein</fullName>
    </submittedName>
</protein>
<evidence type="ECO:0000313" key="2">
    <source>
        <dbReference type="Proteomes" id="UP000078492"/>
    </source>
</evidence>
<keyword evidence="2" id="KW-1185">Reference proteome</keyword>
<proteinExistence type="predicted"/>
<reference evidence="1 2" key="1">
    <citation type="submission" date="2015-09" db="EMBL/GenBank/DDBJ databases">
        <title>Trachymyrmex cornetzi WGS genome.</title>
        <authorList>
            <person name="Nygaard S."/>
            <person name="Hu H."/>
            <person name="Boomsma J."/>
            <person name="Zhang G."/>
        </authorList>
    </citation>
    <scope>NUCLEOTIDE SEQUENCE [LARGE SCALE GENOMIC DNA]</scope>
    <source>
        <strain evidence="1">Tcor2-1</strain>
        <tissue evidence="1">Whole body</tissue>
    </source>
</reference>
<dbReference type="EMBL" id="KQ980990">
    <property type="protein sequence ID" value="KYN10473.1"/>
    <property type="molecule type" value="Genomic_DNA"/>
</dbReference>
<sequence>MVLKREEHQASSQAQVGACLNAFGSDISRLFNSGNLFNDKAKLALAHLADGVHLLADPLDDYLFGQDFSEAVKAAQACERAGRSVSKSLSPSGEKTLQPVNQRLRLSASASLQGNNRAPVRPSIRRPGVSLRTNRQHLNHGPGVAVVSKQSKSGRPSISLLRAVDIHNLRCS</sequence>
<name>A0A151IU63_9HYME</name>
<dbReference type="Proteomes" id="UP000078492">
    <property type="component" value="Unassembled WGS sequence"/>
</dbReference>